<organism evidence="2 3">
    <name type="scientific">Nocardia ninae NBRC 108245</name>
    <dbReference type="NCBI Taxonomy" id="1210091"/>
    <lineage>
        <taxon>Bacteria</taxon>
        <taxon>Bacillati</taxon>
        <taxon>Actinomycetota</taxon>
        <taxon>Actinomycetes</taxon>
        <taxon>Mycobacteriales</taxon>
        <taxon>Nocardiaceae</taxon>
        <taxon>Nocardia</taxon>
    </lineage>
</organism>
<evidence type="ECO:0000313" key="2">
    <source>
        <dbReference type="EMBL" id="GEM37372.1"/>
    </source>
</evidence>
<sequence>MRYSAVGACLAVGVALLGGGCSSSEAAASTTFTVTGNYENREVSINDLDFPAAAAAQGIGCSGFRSSPIREGAPIEAVNDKGEVVATGKFGSGRWQTGRPGCVFPFEITKVPAGLKEYRVVVGKQANNGPYSQLQVQSQLSLIWKAR</sequence>
<evidence type="ECO:0000256" key="1">
    <source>
        <dbReference type="SAM" id="SignalP"/>
    </source>
</evidence>
<dbReference type="AlphaFoldDB" id="A0A511M9P2"/>
<feature type="signal peptide" evidence="1">
    <location>
        <begin position="1"/>
        <end position="26"/>
    </location>
</feature>
<name>A0A511M9P2_9NOCA</name>
<gene>
    <name evidence="2" type="ORF">NN4_18910</name>
</gene>
<evidence type="ECO:0000313" key="3">
    <source>
        <dbReference type="Proteomes" id="UP000321424"/>
    </source>
</evidence>
<accession>A0A511M9P2</accession>
<keyword evidence="1" id="KW-0732">Signal</keyword>
<protein>
    <recommendedName>
        <fullName evidence="4">Lipoprotein</fullName>
    </recommendedName>
</protein>
<dbReference type="EMBL" id="BJXA01000009">
    <property type="protein sequence ID" value="GEM37372.1"/>
    <property type="molecule type" value="Genomic_DNA"/>
</dbReference>
<feature type="chain" id="PRO_5039409654" description="Lipoprotein" evidence="1">
    <location>
        <begin position="27"/>
        <end position="147"/>
    </location>
</feature>
<dbReference type="Proteomes" id="UP000321424">
    <property type="component" value="Unassembled WGS sequence"/>
</dbReference>
<dbReference type="PROSITE" id="PS51257">
    <property type="entry name" value="PROKAR_LIPOPROTEIN"/>
    <property type="match status" value="1"/>
</dbReference>
<reference evidence="2 3" key="1">
    <citation type="submission" date="2019-07" db="EMBL/GenBank/DDBJ databases">
        <title>Whole genome shotgun sequence of Nocardia ninae NBRC 108245.</title>
        <authorList>
            <person name="Hosoyama A."/>
            <person name="Uohara A."/>
            <person name="Ohji S."/>
            <person name="Ichikawa N."/>
        </authorList>
    </citation>
    <scope>NUCLEOTIDE SEQUENCE [LARGE SCALE GENOMIC DNA]</scope>
    <source>
        <strain evidence="2 3">NBRC 108245</strain>
    </source>
</reference>
<proteinExistence type="predicted"/>
<dbReference type="RefSeq" id="WP_147129517.1">
    <property type="nucleotide sequence ID" value="NZ_BJXA01000009.1"/>
</dbReference>
<keyword evidence="3" id="KW-1185">Reference proteome</keyword>
<comment type="caution">
    <text evidence="2">The sequence shown here is derived from an EMBL/GenBank/DDBJ whole genome shotgun (WGS) entry which is preliminary data.</text>
</comment>
<evidence type="ECO:0008006" key="4">
    <source>
        <dbReference type="Google" id="ProtNLM"/>
    </source>
</evidence>